<dbReference type="EMBL" id="CAFBLZ010000065">
    <property type="protein sequence ID" value="CAB4886526.1"/>
    <property type="molecule type" value="Genomic_DNA"/>
</dbReference>
<reference evidence="2" key="1">
    <citation type="submission" date="2020-05" db="EMBL/GenBank/DDBJ databases">
        <authorList>
            <person name="Chiriac C."/>
            <person name="Salcher M."/>
            <person name="Ghai R."/>
            <person name="Kavagutti S V."/>
        </authorList>
    </citation>
    <scope>NUCLEOTIDE SEQUENCE</scope>
</reference>
<dbReference type="PANTHER" id="PTHR11236">
    <property type="entry name" value="AMINOBENZOATE/ANTHRANILATE SYNTHASE"/>
    <property type="match status" value="1"/>
</dbReference>
<feature type="domain" description="Chorismate-utilising enzyme C-terminal" evidence="1">
    <location>
        <begin position="82"/>
        <end position="325"/>
    </location>
</feature>
<dbReference type="Pfam" id="PF00425">
    <property type="entry name" value="Chorismate_bind"/>
    <property type="match status" value="1"/>
</dbReference>
<protein>
    <submittedName>
        <fullName evidence="2">Unannotated protein</fullName>
    </submittedName>
</protein>
<evidence type="ECO:0000313" key="2">
    <source>
        <dbReference type="EMBL" id="CAB4886526.1"/>
    </source>
</evidence>
<sequence>MLNAALLGKGYQFWMRGLHATKLAEITDDPRRLNDGNFWAVLATFEGKYHFARFKKIVEAPFPQQSWKRLERPWKTSMEMIDYISYIHQIRESIAAGDVYQVNACRELSHFMGDKPQDLSGLFSEILRANPAPFASYLKIPDFEIASASPERFLSRDGEKIISSPIKGTIRWNQETFGEKDKAENLMIVDLMRNDISQVCEPGSVEVSALFRQEKHPGITHLVSDIEGTLHPDMQWLDIFQATMPPGSVSGAPKSAALSIIEKYEGNQRGPYCGALGYVHGDRAELAVAIRTFWTTGDKYLRYGTGAGITWGSDAMNEWEETQLKARHLISIAGGEL</sequence>
<accession>A0A6J7ETQ9</accession>
<name>A0A6J7ETQ9_9ZZZZ</name>
<organism evidence="2">
    <name type="scientific">freshwater metagenome</name>
    <dbReference type="NCBI Taxonomy" id="449393"/>
    <lineage>
        <taxon>unclassified sequences</taxon>
        <taxon>metagenomes</taxon>
        <taxon>ecological metagenomes</taxon>
    </lineage>
</organism>
<dbReference type="InterPro" id="IPR005801">
    <property type="entry name" value="ADC_synthase"/>
</dbReference>
<dbReference type="Gene3D" id="3.60.120.10">
    <property type="entry name" value="Anthranilate synthase"/>
    <property type="match status" value="1"/>
</dbReference>
<dbReference type="PANTHER" id="PTHR11236:SF50">
    <property type="entry name" value="AMINODEOXYCHORISMATE SYNTHASE COMPONENT 1"/>
    <property type="match status" value="1"/>
</dbReference>
<evidence type="ECO:0000259" key="1">
    <source>
        <dbReference type="Pfam" id="PF00425"/>
    </source>
</evidence>
<dbReference type="GO" id="GO:0000162">
    <property type="term" value="P:L-tryptophan biosynthetic process"/>
    <property type="evidence" value="ECO:0007669"/>
    <property type="project" value="TreeGrafter"/>
</dbReference>
<gene>
    <name evidence="2" type="ORF">UFOPK3482_00805</name>
</gene>
<dbReference type="AlphaFoldDB" id="A0A6J7ETQ9"/>
<dbReference type="InterPro" id="IPR015890">
    <property type="entry name" value="Chorismate_C"/>
</dbReference>
<dbReference type="SUPFAM" id="SSF56322">
    <property type="entry name" value="ADC synthase"/>
    <property type="match status" value="1"/>
</dbReference>
<dbReference type="GO" id="GO:0046820">
    <property type="term" value="F:4-amino-4-deoxychorismate synthase activity"/>
    <property type="evidence" value="ECO:0007669"/>
    <property type="project" value="TreeGrafter"/>
</dbReference>
<dbReference type="PRINTS" id="PR00095">
    <property type="entry name" value="ANTSNTHASEI"/>
</dbReference>
<proteinExistence type="predicted"/>
<dbReference type="InterPro" id="IPR019999">
    <property type="entry name" value="Anth_synth_I-like"/>
</dbReference>